<feature type="transmembrane region" description="Helical" evidence="1">
    <location>
        <begin position="149"/>
        <end position="172"/>
    </location>
</feature>
<keyword evidence="1" id="KW-1133">Transmembrane helix</keyword>
<feature type="transmembrane region" description="Helical" evidence="1">
    <location>
        <begin position="110"/>
        <end position="129"/>
    </location>
</feature>
<evidence type="ECO:0000313" key="2">
    <source>
        <dbReference type="EMBL" id="TMQ70048.1"/>
    </source>
</evidence>
<feature type="transmembrane region" description="Helical" evidence="1">
    <location>
        <begin position="184"/>
        <end position="206"/>
    </location>
</feature>
<sequence>MTGLVEAHRRHLTSARGALLTHAVIGALLAAAAYGCFVIAGFAVSVLTFSGAPDAGPALLCVVVACAGFLLARWLQPVMASHFGLPEPRRPSGRRDLRDVLDARPRGGRATMWLGGVGLALLPALYGIQCIVTRRGEAGGFPWSSTVEGGAAVVLGLGWIGVGLFLHIHFFFGLEPRLEPHSRAGKYLSLIMACAGLTVGTAWGMIAKAS</sequence>
<protein>
    <submittedName>
        <fullName evidence="2">Uncharacterized protein</fullName>
    </submittedName>
</protein>
<keyword evidence="1" id="KW-0472">Membrane</keyword>
<feature type="transmembrane region" description="Helical" evidence="1">
    <location>
        <begin position="55"/>
        <end position="75"/>
    </location>
</feature>
<proteinExistence type="predicted"/>
<evidence type="ECO:0000256" key="1">
    <source>
        <dbReference type="SAM" id="Phobius"/>
    </source>
</evidence>
<comment type="caution">
    <text evidence="2">The sequence shown here is derived from an EMBL/GenBank/DDBJ whole genome shotgun (WGS) entry which is preliminary data.</text>
</comment>
<evidence type="ECO:0000313" key="3">
    <source>
        <dbReference type="Proteomes" id="UP000319771"/>
    </source>
</evidence>
<keyword evidence="1" id="KW-0812">Transmembrane</keyword>
<dbReference type="Proteomes" id="UP000319771">
    <property type="component" value="Unassembled WGS sequence"/>
</dbReference>
<dbReference type="AlphaFoldDB" id="A0A538U2E1"/>
<accession>A0A538U2E1</accession>
<feature type="transmembrane region" description="Helical" evidence="1">
    <location>
        <begin position="19"/>
        <end position="49"/>
    </location>
</feature>
<gene>
    <name evidence="2" type="ORF">E6K81_13510</name>
</gene>
<dbReference type="EMBL" id="VBPB01000254">
    <property type="protein sequence ID" value="TMQ70048.1"/>
    <property type="molecule type" value="Genomic_DNA"/>
</dbReference>
<name>A0A538U2E1_UNCEI</name>
<reference evidence="2 3" key="1">
    <citation type="journal article" date="2019" name="Nat. Microbiol.">
        <title>Mediterranean grassland soil C-N compound turnover is dependent on rainfall and depth, and is mediated by genomically divergent microorganisms.</title>
        <authorList>
            <person name="Diamond S."/>
            <person name="Andeer P.F."/>
            <person name="Li Z."/>
            <person name="Crits-Christoph A."/>
            <person name="Burstein D."/>
            <person name="Anantharaman K."/>
            <person name="Lane K.R."/>
            <person name="Thomas B.C."/>
            <person name="Pan C."/>
            <person name="Northen T.R."/>
            <person name="Banfield J.F."/>
        </authorList>
    </citation>
    <scope>NUCLEOTIDE SEQUENCE [LARGE SCALE GENOMIC DNA]</scope>
    <source>
        <strain evidence="2">WS_11</strain>
    </source>
</reference>
<organism evidence="2 3">
    <name type="scientific">Eiseniibacteriota bacterium</name>
    <dbReference type="NCBI Taxonomy" id="2212470"/>
    <lineage>
        <taxon>Bacteria</taxon>
        <taxon>Candidatus Eiseniibacteriota</taxon>
    </lineage>
</organism>